<dbReference type="SUPFAM" id="SSF54631">
    <property type="entry name" value="CBS-domain pair"/>
    <property type="match status" value="1"/>
</dbReference>
<dbReference type="RefSeq" id="WP_066535922.1">
    <property type="nucleotide sequence ID" value="NZ_CAJTCQ010000002.1"/>
</dbReference>
<dbReference type="InterPro" id="IPR000644">
    <property type="entry name" value="CBS_dom"/>
</dbReference>
<dbReference type="EMBL" id="CP021422">
    <property type="protein sequence ID" value="ASB39684.1"/>
    <property type="molecule type" value="Genomic_DNA"/>
</dbReference>
<dbReference type="InterPro" id="IPR002550">
    <property type="entry name" value="CNNM"/>
</dbReference>
<dbReference type="InterPro" id="IPR044751">
    <property type="entry name" value="Ion_transp-like_CBS"/>
</dbReference>
<dbReference type="SMART" id="SM00116">
    <property type="entry name" value="CBS"/>
    <property type="match status" value="2"/>
</dbReference>
<evidence type="ECO:0000256" key="6">
    <source>
        <dbReference type="ARBA" id="ARBA00023122"/>
    </source>
</evidence>
<dbReference type="InterPro" id="IPR046342">
    <property type="entry name" value="CBS_dom_sf"/>
</dbReference>
<dbReference type="InterPro" id="IPR016169">
    <property type="entry name" value="FAD-bd_PCMH_sub2"/>
</dbReference>
<dbReference type="PANTHER" id="PTHR22777:SF17">
    <property type="entry name" value="UPF0053 PROTEIN SLL0260"/>
    <property type="match status" value="1"/>
</dbReference>
<feature type="domain" description="CBS" evidence="10">
    <location>
        <begin position="206"/>
        <end position="266"/>
    </location>
</feature>
<evidence type="ECO:0000256" key="4">
    <source>
        <dbReference type="ARBA" id="ARBA00022737"/>
    </source>
</evidence>
<dbReference type="GO" id="GO:0050660">
    <property type="term" value="F:flavin adenine dinucleotide binding"/>
    <property type="evidence" value="ECO:0007669"/>
    <property type="project" value="InterPro"/>
</dbReference>
<accession>A0A1Z2XML4</accession>
<dbReference type="FunFam" id="3.10.580.10:FF:000002">
    <property type="entry name" value="Magnesium/cobalt efflux protein CorC"/>
    <property type="match status" value="1"/>
</dbReference>
<dbReference type="PROSITE" id="PS51371">
    <property type="entry name" value="CBS"/>
    <property type="match status" value="2"/>
</dbReference>
<reference evidence="12" key="1">
    <citation type="journal article" date="2017" name="Genome Announc.">
        <title>High-Quality Whole-Genome Sequences of the Oligo-Mouse-Microbiota Bacterial Community.</title>
        <authorList>
            <person name="Garzetti D."/>
            <person name="Brugiroux S."/>
            <person name="Bunk B."/>
            <person name="Pukall R."/>
            <person name="McCoy K.D."/>
            <person name="Macpherson A.J."/>
            <person name="Stecher B."/>
        </authorList>
    </citation>
    <scope>NUCLEOTIDE SEQUENCE</scope>
    <source>
        <strain evidence="12">KB18</strain>
    </source>
</reference>
<comment type="similarity">
    <text evidence="2">Belongs to the UPF0053 family.</text>
</comment>
<keyword evidence="4" id="KW-0677">Repeat</keyword>
<evidence type="ECO:0000313" key="15">
    <source>
        <dbReference type="Proteomes" id="UP000596035"/>
    </source>
</evidence>
<keyword evidence="6 8" id="KW-0129">CBS domain</keyword>
<evidence type="ECO:0000256" key="9">
    <source>
        <dbReference type="PROSITE-ProRule" id="PRU01193"/>
    </source>
</evidence>
<dbReference type="AlphaFoldDB" id="A0A1Z2XML4"/>
<evidence type="ECO:0000313" key="12">
    <source>
        <dbReference type="EMBL" id="ASB39684.1"/>
    </source>
</evidence>
<comment type="subcellular location">
    <subcellularLocation>
        <location evidence="1">Membrane</location>
        <topology evidence="1">Multi-pass membrane protein</topology>
    </subcellularLocation>
</comment>
<evidence type="ECO:0000256" key="2">
    <source>
        <dbReference type="ARBA" id="ARBA00006337"/>
    </source>
</evidence>
<reference evidence="13 15" key="3">
    <citation type="submission" date="2020-11" db="EMBL/GenBank/DDBJ databases">
        <title>Closed and high quality bacterial genomes of the OMM12 community.</title>
        <authorList>
            <person name="Marbouty M."/>
            <person name="Lamy-Besnier Q."/>
            <person name="Debarbieux L."/>
            <person name="Koszul R."/>
        </authorList>
    </citation>
    <scope>NUCLEOTIDE SEQUENCE [LARGE SCALE GENOMIC DNA]</scope>
    <source>
        <strain evidence="13 15">KB18</strain>
    </source>
</reference>
<dbReference type="Pfam" id="PF01595">
    <property type="entry name" value="CNNM"/>
    <property type="match status" value="1"/>
</dbReference>
<dbReference type="InterPro" id="IPR005170">
    <property type="entry name" value="Transptr-assoc_dom"/>
</dbReference>
<gene>
    <name evidence="12" type="ORF">ADH66_02815</name>
    <name evidence="13" type="ORF">I5Q82_12865</name>
</gene>
<dbReference type="SMART" id="SM01091">
    <property type="entry name" value="CorC_HlyC"/>
    <property type="match status" value="1"/>
</dbReference>
<dbReference type="PANTHER" id="PTHR22777">
    <property type="entry name" value="HEMOLYSIN-RELATED"/>
    <property type="match status" value="1"/>
</dbReference>
<evidence type="ECO:0000259" key="11">
    <source>
        <dbReference type="PROSITE" id="PS51846"/>
    </source>
</evidence>
<dbReference type="Pfam" id="PF03471">
    <property type="entry name" value="CorC_HlyC"/>
    <property type="match status" value="1"/>
</dbReference>
<organism evidence="13 15">
    <name type="scientific">Acutalibacter muris</name>
    <dbReference type="NCBI Taxonomy" id="1796620"/>
    <lineage>
        <taxon>Bacteria</taxon>
        <taxon>Bacillati</taxon>
        <taxon>Bacillota</taxon>
        <taxon>Clostridia</taxon>
        <taxon>Eubacteriales</taxon>
        <taxon>Acutalibacteraceae</taxon>
        <taxon>Acutalibacter</taxon>
    </lineage>
</organism>
<proteinExistence type="inferred from homology"/>
<reference evidence="14" key="2">
    <citation type="submission" date="2017-05" db="EMBL/GenBank/DDBJ databases">
        <title>Improved OligoMM genomes.</title>
        <authorList>
            <person name="Garzetti D."/>
        </authorList>
    </citation>
    <scope>NUCLEOTIDE SEQUENCE [LARGE SCALE GENOMIC DNA]</scope>
    <source>
        <strain evidence="14">KB18</strain>
    </source>
</reference>
<keyword evidence="5 9" id="KW-1133">Transmembrane helix</keyword>
<evidence type="ECO:0000256" key="5">
    <source>
        <dbReference type="ARBA" id="ARBA00022989"/>
    </source>
</evidence>
<keyword evidence="14" id="KW-1185">Reference proteome</keyword>
<keyword evidence="3 9" id="KW-0812">Transmembrane</keyword>
<evidence type="ECO:0000256" key="7">
    <source>
        <dbReference type="ARBA" id="ARBA00023136"/>
    </source>
</evidence>
<dbReference type="GO" id="GO:0005886">
    <property type="term" value="C:plasma membrane"/>
    <property type="evidence" value="ECO:0007669"/>
    <property type="project" value="TreeGrafter"/>
</dbReference>
<dbReference type="Proteomes" id="UP000196710">
    <property type="component" value="Chromosome"/>
</dbReference>
<name>A0A1Z2XML4_9FIRM</name>
<dbReference type="CDD" id="cd04590">
    <property type="entry name" value="CBS_pair_CorC_HlyC_assoc"/>
    <property type="match status" value="1"/>
</dbReference>
<dbReference type="InterPro" id="IPR036318">
    <property type="entry name" value="FAD-bd_PCMH-like_sf"/>
</dbReference>
<dbReference type="PROSITE" id="PS51846">
    <property type="entry name" value="CNNM"/>
    <property type="match status" value="1"/>
</dbReference>
<keyword evidence="7 9" id="KW-0472">Membrane</keyword>
<feature type="domain" description="CNNM transmembrane" evidence="11">
    <location>
        <begin position="1"/>
        <end position="187"/>
    </location>
</feature>
<evidence type="ECO:0000259" key="10">
    <source>
        <dbReference type="PROSITE" id="PS51371"/>
    </source>
</evidence>
<dbReference type="EMBL" id="CP065321">
    <property type="protein sequence ID" value="QQR28978.1"/>
    <property type="molecule type" value="Genomic_DNA"/>
</dbReference>
<dbReference type="Gene3D" id="3.30.465.10">
    <property type="match status" value="1"/>
</dbReference>
<sequence>MDSHSTTLILVLIVLIFGSAYFSATETAFSSLNRIRLKNLMNAGNKRAKLAYELSENYDELLSTILVGNNLVNIASTTISTLLFVKALGDASGPTVSTIVMTLVVLIFGEISPKSMAKENAESFAMISAPIIRALMVALKPVNFLFTQLKKGLSRLVRPAPDRGVTDDELLTLVEEAEQDGGIDKSESAMLRNVIEFDDIQAIEIMTPRVDVEALPRDAGPDQAALTFRETGYSRLPVYDDTIDSIIGVIHEKDFFSRIWVNERDLTSILKPAEFIPPSMKISDLLRLLQQKKQHMAVIVDEFGGTEGIVTLEDVIEELVGEIWDEHDDVEQEGILPIGEGFYRVYGSADTDDLFQVLHLDCETEASTVNGWLAEQLDRIPQAGDSLQYENIHFLVTKAGGNRAEEIRVKVIPRHQGEDK</sequence>
<evidence type="ECO:0000256" key="3">
    <source>
        <dbReference type="ARBA" id="ARBA00022692"/>
    </source>
</evidence>
<dbReference type="KEGG" id="amur:ADH66_02815"/>
<evidence type="ECO:0000313" key="13">
    <source>
        <dbReference type="EMBL" id="QQR28978.1"/>
    </source>
</evidence>
<evidence type="ECO:0000256" key="8">
    <source>
        <dbReference type="PROSITE-ProRule" id="PRU00703"/>
    </source>
</evidence>
<evidence type="ECO:0000313" key="14">
    <source>
        <dbReference type="Proteomes" id="UP000196710"/>
    </source>
</evidence>
<dbReference type="SUPFAM" id="SSF56176">
    <property type="entry name" value="FAD-binding/transporter-associated domain-like"/>
    <property type="match status" value="1"/>
</dbReference>
<protein>
    <submittedName>
        <fullName evidence="13">HlyC/CorC family transporter</fullName>
    </submittedName>
</protein>
<evidence type="ECO:0000256" key="1">
    <source>
        <dbReference type="ARBA" id="ARBA00004141"/>
    </source>
</evidence>
<dbReference type="Pfam" id="PF00571">
    <property type="entry name" value="CBS"/>
    <property type="match status" value="2"/>
</dbReference>
<dbReference type="Proteomes" id="UP000596035">
    <property type="component" value="Chromosome"/>
</dbReference>
<dbReference type="Gene3D" id="3.10.580.10">
    <property type="entry name" value="CBS-domain"/>
    <property type="match status" value="1"/>
</dbReference>
<feature type="domain" description="CBS" evidence="10">
    <location>
        <begin position="269"/>
        <end position="326"/>
    </location>
</feature>